<feature type="compositionally biased region" description="Polar residues" evidence="1">
    <location>
        <begin position="35"/>
        <end position="48"/>
    </location>
</feature>
<keyword evidence="3" id="KW-1185">Reference proteome</keyword>
<name>A0ABR3VI00_HUMIN</name>
<organism evidence="2 3">
    <name type="scientific">Humicola insolens</name>
    <name type="common">Soft-rot fungus</name>
    <dbReference type="NCBI Taxonomy" id="85995"/>
    <lineage>
        <taxon>Eukaryota</taxon>
        <taxon>Fungi</taxon>
        <taxon>Dikarya</taxon>
        <taxon>Ascomycota</taxon>
        <taxon>Pezizomycotina</taxon>
        <taxon>Sordariomycetes</taxon>
        <taxon>Sordariomycetidae</taxon>
        <taxon>Sordariales</taxon>
        <taxon>Chaetomiaceae</taxon>
        <taxon>Mycothermus</taxon>
    </lineage>
</organism>
<protein>
    <submittedName>
        <fullName evidence="2">Uncharacterized protein</fullName>
    </submittedName>
</protein>
<gene>
    <name evidence="2" type="ORF">VTJ49DRAFT_7569</name>
</gene>
<feature type="compositionally biased region" description="Polar residues" evidence="1">
    <location>
        <begin position="16"/>
        <end position="28"/>
    </location>
</feature>
<comment type="caution">
    <text evidence="2">The sequence shown here is derived from an EMBL/GenBank/DDBJ whole genome shotgun (WGS) entry which is preliminary data.</text>
</comment>
<dbReference type="Proteomes" id="UP001583172">
    <property type="component" value="Unassembled WGS sequence"/>
</dbReference>
<proteinExistence type="predicted"/>
<sequence>MPPATPAPPRFVIKRPSTQQAQGQTPTPSFARGSGQFQTTPRFTVSTPRPTPGPAGLNITTPALAFKSSTIRRTRATQEIIEDSSPVSPEHGSPSASPIKRDSLPEPIDFDSSLVQQSPGAVSQGGRSAKRRRISIASDDGTDPIVSSQPPEASDLGSLPDATGDCIASYHTDSEIEDNVGDEHDNDDIAADISPTQSIPSPQHHLHDHRDPPSANSDDDEPILTHPKRPKPFPTFRTPAPAAVPDHHAPRFVKRHDPAGESIPGPDGANAAAVAYLTADLFSPPRPARRHKAGTADRYLAGGLAAELRDWLVEAKGGVDGEGEVKAASEVLGVCSPISGAVKVVVDEVSGASLGLTLVAGRLVVDGDDSGAEKRVRMMLAGDGEVDGLGAGVGGGNAGGVRPGAVVAVAPPVWDIELGERWAVASRWKIVGPCHV</sequence>
<reference evidence="2 3" key="1">
    <citation type="journal article" date="2024" name="Commun. Biol.">
        <title>Comparative genomic analysis of thermophilic fungi reveals convergent evolutionary adaptations and gene losses.</title>
        <authorList>
            <person name="Steindorff A.S."/>
            <person name="Aguilar-Pontes M.V."/>
            <person name="Robinson A.J."/>
            <person name="Andreopoulos B."/>
            <person name="LaButti K."/>
            <person name="Kuo A."/>
            <person name="Mondo S."/>
            <person name="Riley R."/>
            <person name="Otillar R."/>
            <person name="Haridas S."/>
            <person name="Lipzen A."/>
            <person name="Grimwood J."/>
            <person name="Schmutz J."/>
            <person name="Clum A."/>
            <person name="Reid I.D."/>
            <person name="Moisan M.C."/>
            <person name="Butler G."/>
            <person name="Nguyen T.T.M."/>
            <person name="Dewar K."/>
            <person name="Conant G."/>
            <person name="Drula E."/>
            <person name="Henrissat B."/>
            <person name="Hansel C."/>
            <person name="Singer S."/>
            <person name="Hutchinson M.I."/>
            <person name="de Vries R.P."/>
            <person name="Natvig D.O."/>
            <person name="Powell A.J."/>
            <person name="Tsang A."/>
            <person name="Grigoriev I.V."/>
        </authorList>
    </citation>
    <scope>NUCLEOTIDE SEQUENCE [LARGE SCALE GENOMIC DNA]</scope>
    <source>
        <strain evidence="2 3">CBS 620.91</strain>
    </source>
</reference>
<evidence type="ECO:0000313" key="3">
    <source>
        <dbReference type="Proteomes" id="UP001583172"/>
    </source>
</evidence>
<feature type="region of interest" description="Disordered" evidence="1">
    <location>
        <begin position="1"/>
        <end position="245"/>
    </location>
</feature>
<feature type="compositionally biased region" description="Low complexity" evidence="1">
    <location>
        <begin position="234"/>
        <end position="244"/>
    </location>
</feature>
<feature type="compositionally biased region" description="Acidic residues" evidence="1">
    <location>
        <begin position="175"/>
        <end position="190"/>
    </location>
</feature>
<evidence type="ECO:0000256" key="1">
    <source>
        <dbReference type="SAM" id="MobiDB-lite"/>
    </source>
</evidence>
<evidence type="ECO:0000313" key="2">
    <source>
        <dbReference type="EMBL" id="KAL1840963.1"/>
    </source>
</evidence>
<dbReference type="EMBL" id="JAZGSY010000092">
    <property type="protein sequence ID" value="KAL1840963.1"/>
    <property type="molecule type" value="Genomic_DNA"/>
</dbReference>
<accession>A0ABR3VI00</accession>